<evidence type="ECO:0000256" key="5">
    <source>
        <dbReference type="ARBA" id="ARBA00037569"/>
    </source>
</evidence>
<keyword evidence="4 11" id="KW-0949">S-adenosyl-L-methionine</keyword>
<protein>
    <recommendedName>
        <fullName evidence="7 11">Ribosomal RNA large subunit methyltransferase E</fullName>
        <ecNumber evidence="6 11">2.1.1.166</ecNumber>
    </recommendedName>
    <alternativeName>
        <fullName evidence="9 11">23S rRNA Um2552 methyltransferase</fullName>
    </alternativeName>
    <alternativeName>
        <fullName evidence="8 11">rRNA (uridine-2'-O-)-methyltransferase</fullName>
    </alternativeName>
</protein>
<dbReference type="PIRSF" id="PIRSF005461">
    <property type="entry name" value="23S_rRNA_mtase"/>
    <property type="match status" value="1"/>
</dbReference>
<evidence type="ECO:0000256" key="11">
    <source>
        <dbReference type="HAMAP-Rule" id="MF_01547"/>
    </source>
</evidence>
<evidence type="ECO:0000256" key="12">
    <source>
        <dbReference type="PIRSR" id="PIRSR005461-1"/>
    </source>
</evidence>
<feature type="binding site" evidence="11">
    <location>
        <position position="120"/>
    </location>
    <ligand>
        <name>S-adenosyl-L-methionine</name>
        <dbReference type="ChEBI" id="CHEBI:59789"/>
    </ligand>
</feature>
<dbReference type="AlphaFoldDB" id="A0A934QJ45"/>
<keyword evidence="1 11" id="KW-0698">rRNA processing</keyword>
<dbReference type="HAMAP" id="MF_01547">
    <property type="entry name" value="RNA_methyltr_E"/>
    <property type="match status" value="1"/>
</dbReference>
<feature type="binding site" evidence="11">
    <location>
        <position position="136"/>
    </location>
    <ligand>
        <name>S-adenosyl-L-methionine</name>
        <dbReference type="ChEBI" id="CHEBI:59789"/>
    </ligand>
</feature>
<dbReference type="PANTHER" id="PTHR10920:SF18">
    <property type="entry name" value="RRNA METHYLTRANSFERASE 2, MITOCHONDRIAL"/>
    <property type="match status" value="1"/>
</dbReference>
<evidence type="ECO:0000313" key="15">
    <source>
        <dbReference type="EMBL" id="MBK1697794.1"/>
    </source>
</evidence>
<reference evidence="15" key="1">
    <citation type="submission" date="2017-08" db="EMBL/GenBank/DDBJ databases">
        <authorList>
            <person name="Imhoff J.F."/>
            <person name="Rahn T."/>
            <person name="Kuenzel S."/>
            <person name="Neulinger S.C."/>
        </authorList>
    </citation>
    <scope>NUCLEOTIDE SEQUENCE</scope>
    <source>
        <strain evidence="15">DSM 9154</strain>
    </source>
</reference>
<keyword evidence="11" id="KW-0963">Cytoplasm</keyword>
<comment type="function">
    <text evidence="5 11">Specifically methylates the uridine in position 2552 of 23S rRNA at the 2'-O position of the ribose in the fully assembled 50S ribosomal subunit.</text>
</comment>
<dbReference type="Proteomes" id="UP000778970">
    <property type="component" value="Unassembled WGS sequence"/>
</dbReference>
<name>A0A934QJ45_9PROT</name>
<feature type="binding site" evidence="11">
    <location>
        <position position="100"/>
    </location>
    <ligand>
        <name>S-adenosyl-L-methionine</name>
        <dbReference type="ChEBI" id="CHEBI:59789"/>
    </ligand>
</feature>
<evidence type="ECO:0000256" key="1">
    <source>
        <dbReference type="ARBA" id="ARBA00022552"/>
    </source>
</evidence>
<dbReference type="EMBL" id="NRRE01000026">
    <property type="protein sequence ID" value="MBK1697794.1"/>
    <property type="molecule type" value="Genomic_DNA"/>
</dbReference>
<dbReference type="PANTHER" id="PTHR10920">
    <property type="entry name" value="RIBOSOMAL RNA METHYLTRANSFERASE"/>
    <property type="match status" value="1"/>
</dbReference>
<proteinExistence type="inferred from homology"/>
<comment type="catalytic activity">
    <reaction evidence="10 11">
        <text>uridine(2552) in 23S rRNA + S-adenosyl-L-methionine = 2'-O-methyluridine(2552) in 23S rRNA + S-adenosyl-L-homocysteine + H(+)</text>
        <dbReference type="Rhea" id="RHEA:42720"/>
        <dbReference type="Rhea" id="RHEA-COMP:10202"/>
        <dbReference type="Rhea" id="RHEA-COMP:10203"/>
        <dbReference type="ChEBI" id="CHEBI:15378"/>
        <dbReference type="ChEBI" id="CHEBI:57856"/>
        <dbReference type="ChEBI" id="CHEBI:59789"/>
        <dbReference type="ChEBI" id="CHEBI:65315"/>
        <dbReference type="ChEBI" id="CHEBI:74478"/>
        <dbReference type="EC" id="2.1.1.166"/>
    </reaction>
</comment>
<dbReference type="InterPro" id="IPR050082">
    <property type="entry name" value="RNA_methyltr_RlmE"/>
</dbReference>
<evidence type="ECO:0000256" key="4">
    <source>
        <dbReference type="ARBA" id="ARBA00022691"/>
    </source>
</evidence>
<feature type="active site" description="Proton acceptor" evidence="11 12">
    <location>
        <position position="200"/>
    </location>
</feature>
<dbReference type="Gene3D" id="3.40.50.150">
    <property type="entry name" value="Vaccinia Virus protein VP39"/>
    <property type="match status" value="1"/>
</dbReference>
<feature type="binding site" evidence="11">
    <location>
        <position position="102"/>
    </location>
    <ligand>
        <name>S-adenosyl-L-methionine</name>
        <dbReference type="ChEBI" id="CHEBI:59789"/>
    </ligand>
</feature>
<organism evidence="15 16">
    <name type="scientific">Rhodovibrio salinarum</name>
    <dbReference type="NCBI Taxonomy" id="1087"/>
    <lineage>
        <taxon>Bacteria</taxon>
        <taxon>Pseudomonadati</taxon>
        <taxon>Pseudomonadota</taxon>
        <taxon>Alphaproteobacteria</taxon>
        <taxon>Rhodospirillales</taxon>
        <taxon>Rhodovibrionaceae</taxon>
        <taxon>Rhodovibrio</taxon>
    </lineage>
</organism>
<dbReference type="EC" id="2.1.1.166" evidence="6 11"/>
<comment type="subcellular location">
    <subcellularLocation>
        <location evidence="11">Cytoplasm</location>
    </subcellularLocation>
</comment>
<dbReference type="InterPro" id="IPR029063">
    <property type="entry name" value="SAM-dependent_MTases_sf"/>
</dbReference>
<evidence type="ECO:0000256" key="2">
    <source>
        <dbReference type="ARBA" id="ARBA00022603"/>
    </source>
</evidence>
<feature type="domain" description="Ribosomal RNA methyltransferase FtsJ" evidence="14">
    <location>
        <begin position="68"/>
        <end position="243"/>
    </location>
</feature>
<dbReference type="GO" id="GO:0005737">
    <property type="term" value="C:cytoplasm"/>
    <property type="evidence" value="ECO:0007669"/>
    <property type="project" value="UniProtKB-SubCell"/>
</dbReference>
<dbReference type="GO" id="GO:0008650">
    <property type="term" value="F:rRNA (uridine-2'-O-)-methyltransferase activity"/>
    <property type="evidence" value="ECO:0007669"/>
    <property type="project" value="UniProtKB-UniRule"/>
</dbReference>
<evidence type="ECO:0000256" key="10">
    <source>
        <dbReference type="ARBA" id="ARBA00048970"/>
    </source>
</evidence>
<evidence type="ECO:0000256" key="6">
    <source>
        <dbReference type="ARBA" id="ARBA00038861"/>
    </source>
</evidence>
<gene>
    <name evidence="11" type="primary">rlmE</name>
    <name evidence="11" type="synonym">ftsJ</name>
    <name evidence="11" type="synonym">rrmJ</name>
    <name evidence="15" type="ORF">CKO21_11140</name>
</gene>
<comment type="similarity">
    <text evidence="11">Belongs to the class I-like SAM-binding methyltransferase superfamily. RNA methyltransferase RlmE family.</text>
</comment>
<sequence length="250" mass="26966">MSDDNKSGSGEGSGRMRRQRRRERASSGRGGGEGTRLKRAKGRTESSKRWLERQLSDPYVAAAQREGYRARAAYKLREIDDKHRILTPGARVVDLGAAPGSWCQVALERIGDDGRVVGIDLLEVTPLVGVTLLQGDMTDPGTPERVQAALDGPADVVLSDMAPNMTGQKRIDQLRVIATVEAALDFAEAVLSPGGSFLAKTLQSGSAQDLVARLKREFEKVRHIKPPSSRAESAETYVLATGFKGVASEP</sequence>
<evidence type="ECO:0000256" key="9">
    <source>
        <dbReference type="ARBA" id="ARBA00042745"/>
    </source>
</evidence>
<keyword evidence="2 11" id="KW-0489">Methyltransferase</keyword>
<keyword evidence="3 11" id="KW-0808">Transferase</keyword>
<evidence type="ECO:0000256" key="13">
    <source>
        <dbReference type="SAM" id="MobiDB-lite"/>
    </source>
</evidence>
<feature type="binding site" evidence="11">
    <location>
        <position position="160"/>
    </location>
    <ligand>
        <name>S-adenosyl-L-methionine</name>
        <dbReference type="ChEBI" id="CHEBI:59789"/>
    </ligand>
</feature>
<feature type="region of interest" description="Disordered" evidence="13">
    <location>
        <begin position="1"/>
        <end position="50"/>
    </location>
</feature>
<reference evidence="15" key="2">
    <citation type="journal article" date="2020" name="Microorganisms">
        <title>Osmotic Adaptation and Compatible Solute Biosynthesis of Phototrophic Bacteria as Revealed from Genome Analyses.</title>
        <authorList>
            <person name="Imhoff J.F."/>
            <person name="Rahn T."/>
            <person name="Kunzel S."/>
            <person name="Keller A."/>
            <person name="Neulinger S.C."/>
        </authorList>
    </citation>
    <scope>NUCLEOTIDE SEQUENCE</scope>
    <source>
        <strain evidence="15">DSM 9154</strain>
    </source>
</reference>
<evidence type="ECO:0000313" key="16">
    <source>
        <dbReference type="Proteomes" id="UP000778970"/>
    </source>
</evidence>
<keyword evidence="16" id="KW-1185">Reference proteome</keyword>
<dbReference type="Pfam" id="PF01728">
    <property type="entry name" value="FtsJ"/>
    <property type="match status" value="1"/>
</dbReference>
<evidence type="ECO:0000256" key="3">
    <source>
        <dbReference type="ARBA" id="ARBA00022679"/>
    </source>
</evidence>
<dbReference type="InterPro" id="IPR002877">
    <property type="entry name" value="RNA_MeTrfase_FtsJ_dom"/>
</dbReference>
<evidence type="ECO:0000259" key="14">
    <source>
        <dbReference type="Pfam" id="PF01728"/>
    </source>
</evidence>
<evidence type="ECO:0000256" key="7">
    <source>
        <dbReference type="ARBA" id="ARBA00041129"/>
    </source>
</evidence>
<accession>A0A934QJ45</accession>
<dbReference type="InterPro" id="IPR015507">
    <property type="entry name" value="rRNA-MeTfrase_E"/>
</dbReference>
<dbReference type="SUPFAM" id="SSF53335">
    <property type="entry name" value="S-adenosyl-L-methionine-dependent methyltransferases"/>
    <property type="match status" value="1"/>
</dbReference>
<comment type="caution">
    <text evidence="15">The sequence shown here is derived from an EMBL/GenBank/DDBJ whole genome shotgun (WGS) entry which is preliminary data.</text>
</comment>
<evidence type="ECO:0000256" key="8">
    <source>
        <dbReference type="ARBA" id="ARBA00041995"/>
    </source>
</evidence>